<evidence type="ECO:0000259" key="5">
    <source>
        <dbReference type="Pfam" id="PF00171"/>
    </source>
</evidence>
<evidence type="ECO:0000256" key="4">
    <source>
        <dbReference type="RuleBase" id="RU003345"/>
    </source>
</evidence>
<dbReference type="PROSITE" id="PS00687">
    <property type="entry name" value="ALDEHYDE_DEHYDR_GLU"/>
    <property type="match status" value="1"/>
</dbReference>
<evidence type="ECO:0000256" key="1">
    <source>
        <dbReference type="ARBA" id="ARBA00009986"/>
    </source>
</evidence>
<dbReference type="PANTHER" id="PTHR42804">
    <property type="entry name" value="ALDEHYDE DEHYDROGENASE"/>
    <property type="match status" value="1"/>
</dbReference>
<evidence type="ECO:0000256" key="2">
    <source>
        <dbReference type="ARBA" id="ARBA00023002"/>
    </source>
</evidence>
<dbReference type="SUPFAM" id="SSF53720">
    <property type="entry name" value="ALDH-like"/>
    <property type="match status" value="1"/>
</dbReference>
<proteinExistence type="inferred from homology"/>
<feature type="active site" evidence="3">
    <location>
        <position position="250"/>
    </location>
</feature>
<dbReference type="Gene3D" id="3.40.605.10">
    <property type="entry name" value="Aldehyde Dehydrogenase, Chain A, domain 1"/>
    <property type="match status" value="1"/>
</dbReference>
<keyword evidence="2 4" id="KW-0560">Oxidoreductase</keyword>
<reference evidence="6 7" key="1">
    <citation type="submission" date="2020-04" db="EMBL/GenBank/DDBJ databases">
        <title>Pseudomonas crami sp. nov., a novel proteolytic bacterial species isolated from cream.</title>
        <authorList>
            <person name="Hofmann K."/>
            <person name="Woller A."/>
            <person name="Huptas C."/>
            <person name="Wenning M."/>
            <person name="Scherer S."/>
            <person name="Doll E.V."/>
        </authorList>
    </citation>
    <scope>NUCLEOTIDE SEQUENCE [LARGE SCALE GENOMIC DNA]</scope>
    <source>
        <strain evidence="6 7">WS 5096</strain>
    </source>
</reference>
<dbReference type="InterPro" id="IPR016162">
    <property type="entry name" value="Ald_DH_N"/>
</dbReference>
<dbReference type="PANTHER" id="PTHR42804:SF1">
    <property type="entry name" value="ALDEHYDE DEHYDROGENASE-RELATED"/>
    <property type="match status" value="1"/>
</dbReference>
<gene>
    <name evidence="6" type="ORF">HF209_23495</name>
</gene>
<evidence type="ECO:0000313" key="6">
    <source>
        <dbReference type="EMBL" id="MBC2383910.1"/>
    </source>
</evidence>
<keyword evidence="7" id="KW-1185">Reference proteome</keyword>
<sequence length="482" mass="51733">MISYDKLFIGGKRVAPLSSDLIEIRSPYNNALVGSVPTASKADVDAAVQIARDSFDNGAWPLTSPVERQAVLARFIELYSARAQEFAALITKENGSPIAFGGVLAGMVVAQSNAYLQAAAAYPWEVRQPAIPQGEAVWRREPLGVVAAVIPWNAPHQSALVKLFPSLLAGCTVILKLAPETALDGQVFGELFAEAGLPEGVLSIFAADREVSEYLVSHPGVDKVAFTGSTAAGRRIASIGGAQLKRVSLELGGKSAAIVLPDANQTAVIEGLPWSAFPNNGQSCVAHTRILVQRDQHDAFVSALAEKIGSLKIGDPLDPEVFFGPQVSERQRERVASYIELGIAEGATLALGGTGLPEGGCTPESQKFPSAQLQSRHERIQVDELAVSLEGVMPVQQDVPPGRWRTHERTALASASPEALCAHLPLLENQVSNVWSMGKDGRSYWPIKRQAATADRIANHKGRNPQERASLKKRLLRKWMSK</sequence>
<accession>A0ABR6TDA3</accession>
<dbReference type="Proteomes" id="UP000534677">
    <property type="component" value="Unassembled WGS sequence"/>
</dbReference>
<dbReference type="InterPro" id="IPR016161">
    <property type="entry name" value="Ald_DH/histidinol_DH"/>
</dbReference>
<protein>
    <submittedName>
        <fullName evidence="6">Aldehyde dehydrogenase family protein</fullName>
    </submittedName>
</protein>
<feature type="domain" description="Aldehyde dehydrogenase" evidence="5">
    <location>
        <begin position="20"/>
        <end position="354"/>
    </location>
</feature>
<dbReference type="InterPro" id="IPR029510">
    <property type="entry name" value="Ald_DH_CS_GLU"/>
</dbReference>
<dbReference type="InterPro" id="IPR015590">
    <property type="entry name" value="Aldehyde_DH_dom"/>
</dbReference>
<dbReference type="InterPro" id="IPR016163">
    <property type="entry name" value="Ald_DH_C"/>
</dbReference>
<dbReference type="Gene3D" id="3.40.309.10">
    <property type="entry name" value="Aldehyde Dehydrogenase, Chain A, domain 2"/>
    <property type="match status" value="1"/>
</dbReference>
<dbReference type="Pfam" id="PF00171">
    <property type="entry name" value="Aldedh"/>
    <property type="match status" value="1"/>
</dbReference>
<organism evidence="6 7">
    <name type="scientific">Pseudomonas cremoris</name>
    <dbReference type="NCBI Taxonomy" id="2724178"/>
    <lineage>
        <taxon>Bacteria</taxon>
        <taxon>Pseudomonadati</taxon>
        <taxon>Pseudomonadota</taxon>
        <taxon>Gammaproteobacteria</taxon>
        <taxon>Pseudomonadales</taxon>
        <taxon>Pseudomonadaceae</taxon>
        <taxon>Pseudomonas</taxon>
    </lineage>
</organism>
<comment type="similarity">
    <text evidence="1 4">Belongs to the aldehyde dehydrogenase family.</text>
</comment>
<evidence type="ECO:0000313" key="7">
    <source>
        <dbReference type="Proteomes" id="UP000534677"/>
    </source>
</evidence>
<evidence type="ECO:0000256" key="3">
    <source>
        <dbReference type="PROSITE-ProRule" id="PRU10007"/>
    </source>
</evidence>
<comment type="caution">
    <text evidence="6">The sequence shown here is derived from an EMBL/GenBank/DDBJ whole genome shotgun (WGS) entry which is preliminary data.</text>
</comment>
<name>A0ABR6TDA3_9PSED</name>
<dbReference type="EMBL" id="JAAXCZ010000013">
    <property type="protein sequence ID" value="MBC2383910.1"/>
    <property type="molecule type" value="Genomic_DNA"/>
</dbReference>